<evidence type="ECO:0000313" key="2">
    <source>
        <dbReference type="Proteomes" id="UP001589702"/>
    </source>
</evidence>
<evidence type="ECO:0000313" key="1">
    <source>
        <dbReference type="EMBL" id="MFB9820042.1"/>
    </source>
</evidence>
<dbReference type="Gene3D" id="3.40.50.300">
    <property type="entry name" value="P-loop containing nucleotide triphosphate hydrolases"/>
    <property type="match status" value="2"/>
</dbReference>
<reference evidence="1 2" key="1">
    <citation type="submission" date="2024-09" db="EMBL/GenBank/DDBJ databases">
        <authorList>
            <person name="Sun Q."/>
            <person name="Mori K."/>
        </authorList>
    </citation>
    <scope>NUCLEOTIDE SEQUENCE [LARGE SCALE GENOMIC DNA]</scope>
    <source>
        <strain evidence="1 2">JCM 1334</strain>
    </source>
</reference>
<dbReference type="SUPFAM" id="SSF52540">
    <property type="entry name" value="P-loop containing nucleoside triphosphate hydrolases"/>
    <property type="match status" value="1"/>
</dbReference>
<organism evidence="1 2">
    <name type="scientific">Arthrobacter ramosus</name>
    <dbReference type="NCBI Taxonomy" id="1672"/>
    <lineage>
        <taxon>Bacteria</taxon>
        <taxon>Bacillati</taxon>
        <taxon>Actinomycetota</taxon>
        <taxon>Actinomycetes</taxon>
        <taxon>Micrococcales</taxon>
        <taxon>Micrococcaceae</taxon>
        <taxon>Arthrobacter</taxon>
    </lineage>
</organism>
<sequence>MTEDPRVEDAVQAVLSSLRCSVTLPAGAGKTELIAAAVAKVANQGGVSLVLTHTHAGVDVLRRRMKKFGVSSDQVVVRTIDSWSYDLIAHFPTLAGITVSATPDWSKVGDYHRAAAISVGTKAVGRMLKVSYTNLFIDEYQDCLIDQHALALALSAVLPTVVLGDPLQSLFNFGTNQPVDWDVDVSASFPAVDVSHRPRRWDPNHQDLGAWLVSVRDDLRGGLPIDLTATPVRWVQRRDQRTFVNVCYSALKLDGTVAVLGQFRPDCVNAAGSLGGSYTVMEAIDERVPLILAAKIDSKSGPEVAEAIVDFAVKCSSGIASHISATKRKQLGEGKSFTTRNDVLKPAYAAIVLVRSAPKPHAVRNAFSLLATLPGVTIHCREAWNEITRSIATAISDDCTVSDALQRTRNHARVVGRRQSARVVSRPLLVKGLEYDHVVILNPASYSAQELYVALTRGSKSVTVISDSVILPSAKMATSAATQ</sequence>
<name>A0ABV5Y1I9_ARTRM</name>
<dbReference type="Proteomes" id="UP001589702">
    <property type="component" value="Unassembled WGS sequence"/>
</dbReference>
<protein>
    <submittedName>
        <fullName evidence="1">AAA family ATPase</fullName>
    </submittedName>
</protein>
<gene>
    <name evidence="1" type="ORF">ACFFP1_11080</name>
</gene>
<dbReference type="EMBL" id="JBHMBC010000016">
    <property type="protein sequence ID" value="MFB9820042.1"/>
    <property type="molecule type" value="Genomic_DNA"/>
</dbReference>
<accession>A0ABV5Y1I9</accession>
<comment type="caution">
    <text evidence="1">The sequence shown here is derived from an EMBL/GenBank/DDBJ whole genome shotgun (WGS) entry which is preliminary data.</text>
</comment>
<dbReference type="InterPro" id="IPR027417">
    <property type="entry name" value="P-loop_NTPase"/>
</dbReference>
<keyword evidence="2" id="KW-1185">Reference proteome</keyword>
<proteinExistence type="predicted"/>
<dbReference type="RefSeq" id="WP_234752259.1">
    <property type="nucleotide sequence ID" value="NZ_BAAAWN010000001.1"/>
</dbReference>